<protein>
    <submittedName>
        <fullName evidence="1">Ectoine hydroxylase-related dioxygenase, phytanoyl-CoA dioxygenase (PhyH) family</fullName>
    </submittedName>
</protein>
<gene>
    <name evidence="1" type="ORF">SAMN05444487_10587</name>
</gene>
<organism evidence="1 2">
    <name type="scientific">Marininema mesophilum</name>
    <dbReference type="NCBI Taxonomy" id="1048340"/>
    <lineage>
        <taxon>Bacteria</taxon>
        <taxon>Bacillati</taxon>
        <taxon>Bacillota</taxon>
        <taxon>Bacilli</taxon>
        <taxon>Bacillales</taxon>
        <taxon>Thermoactinomycetaceae</taxon>
        <taxon>Marininema</taxon>
    </lineage>
</organism>
<reference evidence="1 2" key="1">
    <citation type="submission" date="2016-10" db="EMBL/GenBank/DDBJ databases">
        <authorList>
            <person name="de Groot N.N."/>
        </authorList>
    </citation>
    <scope>NUCLEOTIDE SEQUENCE [LARGE SCALE GENOMIC DNA]</scope>
    <source>
        <strain evidence="1 2">DSM 45610</strain>
    </source>
</reference>
<keyword evidence="1" id="KW-0223">Dioxygenase</keyword>
<name>A0A1H2VF45_9BACL</name>
<evidence type="ECO:0000313" key="2">
    <source>
        <dbReference type="Proteomes" id="UP000198534"/>
    </source>
</evidence>
<dbReference type="GO" id="GO:0016706">
    <property type="term" value="F:2-oxoglutarate-dependent dioxygenase activity"/>
    <property type="evidence" value="ECO:0007669"/>
    <property type="project" value="UniProtKB-ARBA"/>
</dbReference>
<dbReference type="AlphaFoldDB" id="A0A1H2VF45"/>
<dbReference type="STRING" id="1048340.SAMN05444487_10587"/>
<proteinExistence type="predicted"/>
<keyword evidence="2" id="KW-1185">Reference proteome</keyword>
<accession>A0A1H2VF45</accession>
<dbReference type="Proteomes" id="UP000198534">
    <property type="component" value="Unassembled WGS sequence"/>
</dbReference>
<sequence length="304" mass="34944">MGKNNILEAELKLNDRSNGQPLRVLTEEQFAFWLEYGYVVIKNAVNKEDLERLTKLIWNFAEKDPNDPTTWYLSPSPEMKMKELNGTGMVELYNHQLMWNNRTSEKIYNAFVDIWGTEKLWTSIDRVNLNLPKKDGQGSDGFIHWDVDTSKDPLPVNVQGVLSLVDASEDMGGFQCVPELFRDFPEWAKSQPKDRDPYHPDLTGYTPTKVVAEAGDLLIFNSMQPHGIRANHSNKARLAQYVSMFPAQEDNTELRNTRVTSWHDKVSPVGDAFPGDPREWEKKHHERAILTELGEKLLGLKSWE</sequence>
<dbReference type="RefSeq" id="WP_091738040.1">
    <property type="nucleotide sequence ID" value="NZ_FNNQ01000005.1"/>
</dbReference>
<dbReference type="PANTHER" id="PTHR31630">
    <property type="entry name" value="PHYTANOYL-COA DIOXYGENASE-RELATED-RELATED"/>
    <property type="match status" value="1"/>
</dbReference>
<dbReference type="EMBL" id="FNNQ01000005">
    <property type="protein sequence ID" value="SDW66932.1"/>
    <property type="molecule type" value="Genomic_DNA"/>
</dbReference>
<dbReference type="SUPFAM" id="SSF51197">
    <property type="entry name" value="Clavaminate synthase-like"/>
    <property type="match status" value="1"/>
</dbReference>
<dbReference type="Pfam" id="PF05721">
    <property type="entry name" value="PhyH"/>
    <property type="match status" value="1"/>
</dbReference>
<evidence type="ECO:0000313" key="1">
    <source>
        <dbReference type="EMBL" id="SDW66932.1"/>
    </source>
</evidence>
<dbReference type="Gene3D" id="2.60.120.620">
    <property type="entry name" value="q2cbj1_9rhob like domain"/>
    <property type="match status" value="1"/>
</dbReference>
<dbReference type="InterPro" id="IPR008775">
    <property type="entry name" value="Phytyl_CoA_dOase-like"/>
</dbReference>
<keyword evidence="1" id="KW-0560">Oxidoreductase</keyword>
<dbReference type="PANTHER" id="PTHR31630:SF6">
    <property type="entry name" value="PHYTANOYL-COA DIOXYGENASE-RELATED"/>
    <property type="match status" value="1"/>
</dbReference>
<dbReference type="OrthoDB" id="1157001at2"/>